<evidence type="ECO:0000256" key="4">
    <source>
        <dbReference type="ARBA" id="ARBA00022729"/>
    </source>
</evidence>
<comment type="similarity">
    <text evidence="2">Belongs to the LU7TM family.</text>
</comment>
<feature type="compositionally biased region" description="Acidic residues" evidence="7">
    <location>
        <begin position="477"/>
        <end position="486"/>
    </location>
</feature>
<feature type="compositionally biased region" description="Polar residues" evidence="7">
    <location>
        <begin position="583"/>
        <end position="604"/>
    </location>
</feature>
<dbReference type="OrthoDB" id="19932at2759"/>
<evidence type="ECO:0008006" key="14">
    <source>
        <dbReference type="Google" id="ProtNLM"/>
    </source>
</evidence>
<dbReference type="AlphaFoldDB" id="A5DUV8"/>
<feature type="compositionally biased region" description="Acidic residues" evidence="7">
    <location>
        <begin position="608"/>
        <end position="622"/>
    </location>
</feature>
<evidence type="ECO:0000256" key="8">
    <source>
        <dbReference type="SAM" id="Phobius"/>
    </source>
</evidence>
<evidence type="ECO:0000256" key="3">
    <source>
        <dbReference type="ARBA" id="ARBA00022692"/>
    </source>
</evidence>
<name>A5DUV8_LODEL</name>
<dbReference type="Proteomes" id="UP000001996">
    <property type="component" value="Unassembled WGS sequence"/>
</dbReference>
<evidence type="ECO:0000313" key="13">
    <source>
        <dbReference type="Proteomes" id="UP000001996"/>
    </source>
</evidence>
<dbReference type="EMBL" id="CH981524">
    <property type="protein sequence ID" value="EDK42966.1"/>
    <property type="molecule type" value="Genomic_DNA"/>
</dbReference>
<dbReference type="HOGENOM" id="CLU_024065_1_0_1"/>
<dbReference type="OMA" id="VNWQNAY"/>
<evidence type="ECO:0000256" key="9">
    <source>
        <dbReference type="SAM" id="SignalP"/>
    </source>
</evidence>
<dbReference type="GO" id="GO:0005794">
    <property type="term" value="C:Golgi apparatus"/>
    <property type="evidence" value="ECO:0007669"/>
    <property type="project" value="TreeGrafter"/>
</dbReference>
<dbReference type="PANTHER" id="PTHR21229">
    <property type="entry name" value="LUNG SEVEN TRANSMEMBRANE RECEPTOR"/>
    <property type="match status" value="1"/>
</dbReference>
<feature type="domain" description="PTM1-like N-terminal" evidence="11">
    <location>
        <begin position="27"/>
        <end position="184"/>
    </location>
</feature>
<evidence type="ECO:0000256" key="1">
    <source>
        <dbReference type="ARBA" id="ARBA00004141"/>
    </source>
</evidence>
<feature type="transmembrane region" description="Helical" evidence="8">
    <location>
        <begin position="350"/>
        <end position="375"/>
    </location>
</feature>
<keyword evidence="6 8" id="KW-0472">Membrane</keyword>
<evidence type="ECO:0000259" key="11">
    <source>
        <dbReference type="Pfam" id="PF21902"/>
    </source>
</evidence>
<reference evidence="12 13" key="1">
    <citation type="journal article" date="2009" name="Nature">
        <title>Evolution of pathogenicity and sexual reproduction in eight Candida genomes.</title>
        <authorList>
            <person name="Butler G."/>
            <person name="Rasmussen M.D."/>
            <person name="Lin M.F."/>
            <person name="Santos M.A."/>
            <person name="Sakthikumar S."/>
            <person name="Munro C.A."/>
            <person name="Rheinbay E."/>
            <person name="Grabherr M."/>
            <person name="Forche A."/>
            <person name="Reedy J.L."/>
            <person name="Agrafioti I."/>
            <person name="Arnaud M.B."/>
            <person name="Bates S."/>
            <person name="Brown A.J."/>
            <person name="Brunke S."/>
            <person name="Costanzo M.C."/>
            <person name="Fitzpatrick D.A."/>
            <person name="de Groot P.W."/>
            <person name="Harris D."/>
            <person name="Hoyer L.L."/>
            <person name="Hube B."/>
            <person name="Klis F.M."/>
            <person name="Kodira C."/>
            <person name="Lennard N."/>
            <person name="Logue M.E."/>
            <person name="Martin R."/>
            <person name="Neiman A.M."/>
            <person name="Nikolaou E."/>
            <person name="Quail M.A."/>
            <person name="Quinn J."/>
            <person name="Santos M.C."/>
            <person name="Schmitzberger F.F."/>
            <person name="Sherlock G."/>
            <person name="Shah P."/>
            <person name="Silverstein K.A."/>
            <person name="Skrzypek M.S."/>
            <person name="Soll D."/>
            <person name="Staggs R."/>
            <person name="Stansfield I."/>
            <person name="Stumpf M.P."/>
            <person name="Sudbery P.E."/>
            <person name="Srikantha T."/>
            <person name="Zeng Q."/>
            <person name="Berman J."/>
            <person name="Berriman M."/>
            <person name="Heitman J."/>
            <person name="Gow N.A."/>
            <person name="Lorenz M.C."/>
            <person name="Birren B.W."/>
            <person name="Kellis M."/>
            <person name="Cuomo C.A."/>
        </authorList>
    </citation>
    <scope>NUCLEOTIDE SEQUENCE [LARGE SCALE GENOMIC DNA]</scope>
    <source>
        <strain evidence="13">ATCC 11503 / BCRC 21390 / CBS 2605 / JCM 1781 / NBRC 1676 / NRRL YB-4239</strain>
    </source>
</reference>
<keyword evidence="3 8" id="KW-0812">Transmembrane</keyword>
<protein>
    <recommendedName>
        <fullName evidence="14">Membrane protein PTM1</fullName>
    </recommendedName>
</protein>
<dbReference type="InParanoid" id="A5DUV8"/>
<feature type="transmembrane region" description="Helical" evidence="8">
    <location>
        <begin position="197"/>
        <end position="220"/>
    </location>
</feature>
<evidence type="ECO:0000256" key="6">
    <source>
        <dbReference type="ARBA" id="ARBA00023136"/>
    </source>
</evidence>
<evidence type="ECO:0000256" key="7">
    <source>
        <dbReference type="SAM" id="MobiDB-lite"/>
    </source>
</evidence>
<dbReference type="InterPro" id="IPR053937">
    <property type="entry name" value="GOST_TM"/>
</dbReference>
<dbReference type="InterPro" id="IPR053938">
    <property type="entry name" value="PTM1-like_N"/>
</dbReference>
<dbReference type="FunCoup" id="A5DUV8">
    <property type="interactions" value="726"/>
</dbReference>
<gene>
    <name evidence="12" type="ORF">LELG_01144</name>
</gene>
<feature type="compositionally biased region" description="Polar residues" evidence="7">
    <location>
        <begin position="550"/>
        <end position="568"/>
    </location>
</feature>
<evidence type="ECO:0000256" key="2">
    <source>
        <dbReference type="ARBA" id="ARBA00007883"/>
    </source>
</evidence>
<feature type="compositionally biased region" description="Basic and acidic residues" evidence="7">
    <location>
        <begin position="529"/>
        <end position="547"/>
    </location>
</feature>
<feature type="transmembrane region" description="Helical" evidence="8">
    <location>
        <begin position="232"/>
        <end position="252"/>
    </location>
</feature>
<accession>A5DUV8</accession>
<proteinExistence type="inferred from homology"/>
<feature type="region of interest" description="Disordered" evidence="7">
    <location>
        <begin position="473"/>
        <end position="632"/>
    </location>
</feature>
<comment type="subcellular location">
    <subcellularLocation>
        <location evidence="1">Membrane</location>
        <topology evidence="1">Multi-pass membrane protein</topology>
    </subcellularLocation>
</comment>
<dbReference type="GeneID" id="5234726"/>
<sequence>MQLLSIVLLFVTSVLANLAKFDNDEYSQVCAGVYSKKDWGGSFKPHISLTLNQFNDHKYNSKNKDLQASDADADANDADGVSVSYIIFEYKDLVNIGEYLGDGKYKFICDDYAINDLKLCKEEQKGQFIVNANQTYFTILTSQITQLGPVKEISYPINETGYYCVSTFSVDKDAKYRGTINFQNAFGQLNASEIPKLPAYGILTLCYAIALALFGFRFFVKRKQNQILPLQRYLLAMLGFLTFDTLVVWSYYDCINRVKSPSNGFVIAYMVFMAICNAIKITFSFFLLLCIALGYGVVKLKLKKSTMFWCKILAACNFVSSLVYLIFNYYGGSSSALVSSQSIENVDAGGFLGLLPLIPISIVLSIYYVTILSSIRQTTHNLHQQRQVIKLQLYQNLFRIIFFAIIMTFLGLTLSSFIYLSMSTTDMFEQHWKSSFFIFDFWPSVVFFVVFMIIAWLWRPTETSYMLAVSQQLSGGGDDEDGDGDPNDPNYQGPGGREFELDDLSLLSHDDDNEEDEEGGHAGNILGRNRVERDSFDVGDDHRKDPFADPSNSSVKGKNLGSNSNNQLKPPGYNEVDHRDSGENSLHNNNNRDNVPTDSANGQTLFELEGEDSEPEDTEEDDRLNNRSKKDN</sequence>
<keyword evidence="5 8" id="KW-1133">Transmembrane helix</keyword>
<dbReference type="Pfam" id="PF06814">
    <property type="entry name" value="GOST_TM"/>
    <property type="match status" value="1"/>
</dbReference>
<feature type="transmembrane region" description="Helical" evidence="8">
    <location>
        <begin position="396"/>
        <end position="421"/>
    </location>
</feature>
<feature type="transmembrane region" description="Helical" evidence="8">
    <location>
        <begin position="308"/>
        <end position="330"/>
    </location>
</feature>
<evidence type="ECO:0000313" key="12">
    <source>
        <dbReference type="EMBL" id="EDK42966.1"/>
    </source>
</evidence>
<feature type="domain" description="GOST seven transmembrane" evidence="10">
    <location>
        <begin position="195"/>
        <end position="464"/>
    </location>
</feature>
<dbReference type="eggNOG" id="KOG2568">
    <property type="taxonomic scope" value="Eukaryota"/>
</dbReference>
<organism evidence="12 13">
    <name type="scientific">Lodderomyces elongisporus (strain ATCC 11503 / CBS 2605 / JCM 1781 / NBRC 1676 / NRRL YB-4239)</name>
    <name type="common">Yeast</name>
    <name type="synonym">Saccharomyces elongisporus</name>
    <dbReference type="NCBI Taxonomy" id="379508"/>
    <lineage>
        <taxon>Eukaryota</taxon>
        <taxon>Fungi</taxon>
        <taxon>Dikarya</taxon>
        <taxon>Ascomycota</taxon>
        <taxon>Saccharomycotina</taxon>
        <taxon>Pichiomycetes</taxon>
        <taxon>Debaryomycetaceae</taxon>
        <taxon>Candida/Lodderomyces clade</taxon>
        <taxon>Lodderomyces</taxon>
    </lineage>
</organism>
<keyword evidence="13" id="KW-1185">Reference proteome</keyword>
<dbReference type="KEGG" id="lel:PVL30_001112"/>
<keyword evidence="4 9" id="KW-0732">Signal</keyword>
<dbReference type="PANTHER" id="PTHR21229:SF1">
    <property type="entry name" value="GH17801P"/>
    <property type="match status" value="1"/>
</dbReference>
<evidence type="ECO:0000256" key="5">
    <source>
        <dbReference type="ARBA" id="ARBA00022989"/>
    </source>
</evidence>
<feature type="transmembrane region" description="Helical" evidence="8">
    <location>
        <begin position="264"/>
        <end position="296"/>
    </location>
</feature>
<dbReference type="Pfam" id="PF21902">
    <property type="entry name" value="PTM1-like_N"/>
    <property type="match status" value="1"/>
</dbReference>
<feature type="chain" id="PRO_5002679866" description="Membrane protein PTM1" evidence="9">
    <location>
        <begin position="17"/>
        <end position="632"/>
    </location>
</feature>
<feature type="compositionally biased region" description="Basic and acidic residues" evidence="7">
    <location>
        <begin position="623"/>
        <end position="632"/>
    </location>
</feature>
<dbReference type="GO" id="GO:0042147">
    <property type="term" value="P:retrograde transport, endosome to Golgi"/>
    <property type="evidence" value="ECO:0007669"/>
    <property type="project" value="TreeGrafter"/>
</dbReference>
<feature type="transmembrane region" description="Helical" evidence="8">
    <location>
        <begin position="441"/>
        <end position="458"/>
    </location>
</feature>
<dbReference type="VEuPathDB" id="FungiDB:LELG_01144"/>
<feature type="signal peptide" evidence="9">
    <location>
        <begin position="1"/>
        <end position="16"/>
    </location>
</feature>
<dbReference type="GO" id="GO:0005829">
    <property type="term" value="C:cytosol"/>
    <property type="evidence" value="ECO:0007669"/>
    <property type="project" value="GOC"/>
</dbReference>
<dbReference type="InterPro" id="IPR009637">
    <property type="entry name" value="GPR107/GPR108-like"/>
</dbReference>
<evidence type="ECO:0000259" key="10">
    <source>
        <dbReference type="Pfam" id="PF06814"/>
    </source>
</evidence>
<dbReference type="GO" id="GO:0016020">
    <property type="term" value="C:membrane"/>
    <property type="evidence" value="ECO:0007669"/>
    <property type="project" value="UniProtKB-SubCell"/>
</dbReference>